<reference evidence="2 3" key="1">
    <citation type="submission" date="2014-03" db="EMBL/GenBank/DDBJ databases">
        <title>The Genome Sequence of Plasmodium fragile nilgiri.</title>
        <authorList>
            <consortium name="The Broad Institute Genomics Platform"/>
            <consortium name="The Broad Institute Genome Sequencing Center for Infectious Disease"/>
            <person name="Neafsey D."/>
            <person name="Duraisingh M."/>
            <person name="Young S.K."/>
            <person name="Zeng Q."/>
            <person name="Gargeya S."/>
            <person name="Abouelleil A."/>
            <person name="Alvarado L."/>
            <person name="Chapman S.B."/>
            <person name="Gainer-Dewar J."/>
            <person name="Goldberg J."/>
            <person name="Griggs A."/>
            <person name="Gujja S."/>
            <person name="Hansen M."/>
            <person name="Howarth C."/>
            <person name="Imamovic A."/>
            <person name="Larimer J."/>
            <person name="Pearson M."/>
            <person name="Poon T.W."/>
            <person name="Priest M."/>
            <person name="Roberts A."/>
            <person name="Saif S."/>
            <person name="Shea T."/>
            <person name="Sykes S."/>
            <person name="Wortman J."/>
            <person name="Nusbaum C."/>
            <person name="Birren B."/>
        </authorList>
    </citation>
    <scope>NUCLEOTIDE SEQUENCE [LARGE SCALE GENOMIC DNA]</scope>
    <source>
        <strain evidence="3">nilgiri</strain>
    </source>
</reference>
<accession>A0A0D9QSL8</accession>
<dbReference type="AlphaFoldDB" id="A0A0D9QSL8"/>
<gene>
    <name evidence="2" type="ORF">AK88_01691</name>
</gene>
<proteinExistence type="predicted"/>
<dbReference type="GeneID" id="24267005"/>
<feature type="region of interest" description="Disordered" evidence="1">
    <location>
        <begin position="1"/>
        <end position="23"/>
    </location>
</feature>
<evidence type="ECO:0000313" key="2">
    <source>
        <dbReference type="EMBL" id="KJP88611.1"/>
    </source>
</evidence>
<organism evidence="2 3">
    <name type="scientific">Plasmodium fragile</name>
    <dbReference type="NCBI Taxonomy" id="5857"/>
    <lineage>
        <taxon>Eukaryota</taxon>
        <taxon>Sar</taxon>
        <taxon>Alveolata</taxon>
        <taxon>Apicomplexa</taxon>
        <taxon>Aconoidasida</taxon>
        <taxon>Haemosporida</taxon>
        <taxon>Plasmodiidae</taxon>
        <taxon>Plasmodium</taxon>
        <taxon>Plasmodium (Plasmodium)</taxon>
    </lineage>
</organism>
<dbReference type="Proteomes" id="UP000054561">
    <property type="component" value="Unassembled WGS sequence"/>
</dbReference>
<dbReference type="RefSeq" id="XP_012334749.1">
    <property type="nucleotide sequence ID" value="XM_012479326.1"/>
</dbReference>
<dbReference type="EMBL" id="KQ001659">
    <property type="protein sequence ID" value="KJP88611.1"/>
    <property type="molecule type" value="Genomic_DNA"/>
</dbReference>
<evidence type="ECO:0000256" key="1">
    <source>
        <dbReference type="SAM" id="MobiDB-lite"/>
    </source>
</evidence>
<sequence>MKEKNSKEKNNASAKCTKDESKKTKNLTDLGSFWYGEDFLGSVWILRGSP</sequence>
<evidence type="ECO:0000313" key="3">
    <source>
        <dbReference type="Proteomes" id="UP000054561"/>
    </source>
</evidence>
<name>A0A0D9QSL8_PLAFR</name>
<keyword evidence="3" id="KW-1185">Reference proteome</keyword>
<protein>
    <submittedName>
        <fullName evidence="2">Uncharacterized protein</fullName>
    </submittedName>
</protein>
<dbReference type="VEuPathDB" id="PlasmoDB:AK88_01691"/>